<protein>
    <submittedName>
        <fullName evidence="3">IS630 family transposase</fullName>
    </submittedName>
</protein>
<evidence type="ECO:0000313" key="3">
    <source>
        <dbReference type="EMBL" id="ARN84000.1"/>
    </source>
</evidence>
<gene>
    <name evidence="2" type="ORF">B1812_17575</name>
    <name evidence="3" type="ORF">B1812_22205</name>
</gene>
<evidence type="ECO:0000313" key="2">
    <source>
        <dbReference type="EMBL" id="ARN83757.1"/>
    </source>
</evidence>
<reference evidence="3 4" key="1">
    <citation type="submission" date="2017-02" db="EMBL/GenBank/DDBJ databases">
        <authorList>
            <person name="Peterson S.W."/>
        </authorList>
    </citation>
    <scope>NUCLEOTIDE SEQUENCE [LARGE SCALE GENOMIC DNA]</scope>
    <source>
        <strain evidence="3 4">S285</strain>
        <plasmid evidence="3">p1</plasmid>
        <plasmid evidence="4">Plasmid p1</plasmid>
    </source>
</reference>
<dbReference type="Pfam" id="PF13358">
    <property type="entry name" value="DDE_3"/>
    <property type="match status" value="1"/>
</dbReference>
<dbReference type="PANTHER" id="PTHR46564">
    <property type="entry name" value="TRANSPOSASE"/>
    <property type="match status" value="1"/>
</dbReference>
<dbReference type="NCBIfam" id="NF033545">
    <property type="entry name" value="transpos_IS630"/>
    <property type="match status" value="1"/>
</dbReference>
<dbReference type="PANTHER" id="PTHR46564:SF1">
    <property type="entry name" value="TRANSPOSASE"/>
    <property type="match status" value="1"/>
</dbReference>
<sequence length="197" mass="22194">MPAEQDRPDVARHRARWKKIQSKLDPKRLVFIDETWAKTNMTRTHGWTERGLALFAKAPYGHWKTTTFLAALRCDQITAPCVFDGPINGESFLAYVEQILAPTLSPGDVVVMDNLGSHKSAAVREAIRAKGARLIFLPKYSPDLNPIEQVFSKLKRMLRKAEERTIDALWRRVGILLDDFPPQECAAYLKGAGYASA</sequence>
<dbReference type="InterPro" id="IPR047655">
    <property type="entry name" value="Transpos_IS630-like"/>
</dbReference>
<organism evidence="3 4">
    <name type="scientific">Methylocystis bryophila</name>
    <dbReference type="NCBI Taxonomy" id="655015"/>
    <lineage>
        <taxon>Bacteria</taxon>
        <taxon>Pseudomonadati</taxon>
        <taxon>Pseudomonadota</taxon>
        <taxon>Alphaproteobacteria</taxon>
        <taxon>Hyphomicrobiales</taxon>
        <taxon>Methylocystaceae</taxon>
        <taxon>Methylocystis</taxon>
    </lineage>
</organism>
<keyword evidence="4" id="KW-1185">Reference proteome</keyword>
<dbReference type="STRING" id="655015.B1812_17575"/>
<dbReference type="Proteomes" id="UP000193978">
    <property type="component" value="Chromosome"/>
</dbReference>
<dbReference type="KEGG" id="mbry:B1812_22205"/>
<dbReference type="GO" id="GO:0003676">
    <property type="term" value="F:nucleic acid binding"/>
    <property type="evidence" value="ECO:0007669"/>
    <property type="project" value="InterPro"/>
</dbReference>
<keyword evidence="3" id="KW-0614">Plasmid</keyword>
<dbReference type="EMBL" id="CP019949">
    <property type="protein sequence ID" value="ARN84000.1"/>
    <property type="molecule type" value="Genomic_DNA"/>
</dbReference>
<dbReference type="InterPro" id="IPR036397">
    <property type="entry name" value="RNaseH_sf"/>
</dbReference>
<dbReference type="Proteomes" id="UP000193978">
    <property type="component" value="Plasmid p1"/>
</dbReference>
<evidence type="ECO:0000259" key="1">
    <source>
        <dbReference type="Pfam" id="PF13358"/>
    </source>
</evidence>
<proteinExistence type="predicted"/>
<feature type="domain" description="Tc1-like transposase DDE" evidence="1">
    <location>
        <begin position="28"/>
        <end position="165"/>
    </location>
</feature>
<name>A0A1W6N2A8_9HYPH</name>
<dbReference type="InterPro" id="IPR038717">
    <property type="entry name" value="Tc1-like_DDE_dom"/>
</dbReference>
<dbReference type="KEGG" id="mbry:B1812_17575"/>
<dbReference type="AlphaFoldDB" id="A0A1W6N2A8"/>
<geneLocation type="plasmid" evidence="3 4">
    <name>p1</name>
</geneLocation>
<accession>A0A1W6N2A8</accession>
<dbReference type="EMBL" id="CP019948">
    <property type="protein sequence ID" value="ARN83757.1"/>
    <property type="molecule type" value="Genomic_DNA"/>
</dbReference>
<evidence type="ECO:0000313" key="4">
    <source>
        <dbReference type="Proteomes" id="UP000193978"/>
    </source>
</evidence>
<dbReference type="Gene3D" id="3.30.420.10">
    <property type="entry name" value="Ribonuclease H-like superfamily/Ribonuclease H"/>
    <property type="match status" value="1"/>
</dbReference>